<dbReference type="Gene3D" id="3.30.1360.70">
    <property type="entry name" value="Arginyl tRNA synthetase N-terminal domain"/>
    <property type="match status" value="1"/>
</dbReference>
<comment type="catalytic activity">
    <reaction evidence="7">
        <text>tRNA(Arg) + L-arginine + ATP = L-arginyl-tRNA(Arg) + AMP + diphosphate</text>
        <dbReference type="Rhea" id="RHEA:20301"/>
        <dbReference type="Rhea" id="RHEA-COMP:9658"/>
        <dbReference type="Rhea" id="RHEA-COMP:9673"/>
        <dbReference type="ChEBI" id="CHEBI:30616"/>
        <dbReference type="ChEBI" id="CHEBI:32682"/>
        <dbReference type="ChEBI" id="CHEBI:33019"/>
        <dbReference type="ChEBI" id="CHEBI:78442"/>
        <dbReference type="ChEBI" id="CHEBI:78513"/>
        <dbReference type="ChEBI" id="CHEBI:456215"/>
        <dbReference type="EC" id="6.1.1.19"/>
    </reaction>
</comment>
<dbReference type="InterPro" id="IPR005148">
    <property type="entry name" value="Arg-tRNA-synth_N"/>
</dbReference>
<accession>A0ABS3F7Z3</accession>
<evidence type="ECO:0000256" key="2">
    <source>
        <dbReference type="ARBA" id="ARBA00022598"/>
    </source>
</evidence>
<keyword evidence="5" id="KW-0030">Aminoacyl-tRNA synthetase</keyword>
<evidence type="ECO:0000256" key="7">
    <source>
        <dbReference type="ARBA" id="ARBA00049339"/>
    </source>
</evidence>
<proteinExistence type="predicted"/>
<dbReference type="RefSeq" id="WP_207046620.1">
    <property type="nucleotide sequence ID" value="NZ_JAFLNC010000004.1"/>
</dbReference>
<gene>
    <name evidence="10" type="ORF">J0X12_13465</name>
</gene>
<dbReference type="Proteomes" id="UP000664761">
    <property type="component" value="Unassembled WGS sequence"/>
</dbReference>
<feature type="domain" description="Arginyl tRNA synthetase N-terminal" evidence="9">
    <location>
        <begin position="7"/>
        <end position="96"/>
    </location>
</feature>
<comment type="caution">
    <text evidence="10">The sequence shown here is derived from an EMBL/GenBank/DDBJ whole genome shotgun (WGS) entry which is preliminary data.</text>
</comment>
<dbReference type="InterPro" id="IPR001278">
    <property type="entry name" value="Arg-tRNA-ligase"/>
</dbReference>
<keyword evidence="2" id="KW-0436">Ligase</keyword>
<evidence type="ECO:0000256" key="1">
    <source>
        <dbReference type="ARBA" id="ARBA00012837"/>
    </source>
</evidence>
<evidence type="ECO:0000256" key="5">
    <source>
        <dbReference type="ARBA" id="ARBA00023146"/>
    </source>
</evidence>
<dbReference type="EMBL" id="JAFLNC010000004">
    <property type="protein sequence ID" value="MBO0334630.1"/>
    <property type="molecule type" value="Genomic_DNA"/>
</dbReference>
<dbReference type="SMART" id="SM00836">
    <property type="entry name" value="DALR_1"/>
    <property type="match status" value="1"/>
</dbReference>
<feature type="domain" description="DALR anticodon binding" evidence="8">
    <location>
        <begin position="223"/>
        <end position="340"/>
    </location>
</feature>
<evidence type="ECO:0000256" key="3">
    <source>
        <dbReference type="ARBA" id="ARBA00022741"/>
    </source>
</evidence>
<sequence length="341" mass="37194">MSISYITQARTALQSALDAVELPEPGAKAALQRDITLRPPREVSYGDISTNACIILKSNKNIDFEKTSKAVVSALKELDGIATVRLEDNGYINLFYSHKYWLNNIIPVLKEGSDFGLAGMAKEKCESPVPAEVLDLASYREQANAEALERIAALMGAEVERVTLPQRAAAGYPLASAIAKCSEGKTRFAVLANPPGFIDAFSPILAIDRHYDNPVFAIPYARLMLHRLGATAEEAKAGISDGVDMSVLKLPEEVALARRISDWPLALERAVRKRDAFYLASFLQELSLLFFRLNKRVHLISSTYLTAEAERSARVGLLGALDVILIGGVTLLGVDTVKEYG</sequence>
<keyword evidence="4" id="KW-0067">ATP-binding</keyword>
<dbReference type="InterPro" id="IPR036695">
    <property type="entry name" value="Arg-tRNA-synth_N_sf"/>
</dbReference>
<keyword evidence="3" id="KW-0547">Nucleotide-binding</keyword>
<protein>
    <recommendedName>
        <fullName evidence="1">arginine--tRNA ligase</fullName>
        <ecNumber evidence="1">6.1.1.19</ecNumber>
    </recommendedName>
    <alternativeName>
        <fullName evidence="6">Arginyl-tRNA synthetase</fullName>
    </alternativeName>
</protein>
<evidence type="ECO:0000259" key="8">
    <source>
        <dbReference type="SMART" id="SM00836"/>
    </source>
</evidence>
<dbReference type="Pfam" id="PF03485">
    <property type="entry name" value="Arg_tRNA_synt_N"/>
    <property type="match status" value="1"/>
</dbReference>
<dbReference type="SUPFAM" id="SSF55190">
    <property type="entry name" value="Arginyl-tRNA synthetase (ArgRS), N-terminal 'additional' domain"/>
    <property type="match status" value="1"/>
</dbReference>
<evidence type="ECO:0000256" key="4">
    <source>
        <dbReference type="ARBA" id="ARBA00022840"/>
    </source>
</evidence>
<dbReference type="InterPro" id="IPR008909">
    <property type="entry name" value="DALR_anticod-bd"/>
</dbReference>
<dbReference type="Pfam" id="PF05746">
    <property type="entry name" value="DALR_1"/>
    <property type="match status" value="1"/>
</dbReference>
<dbReference type="PANTHER" id="PTHR11956:SF5">
    <property type="entry name" value="ARGININE--TRNA LIGASE, CYTOPLASMIC"/>
    <property type="match status" value="1"/>
</dbReference>
<organism evidence="10 11">
    <name type="scientific">Sneathiella sedimenti</name>
    <dbReference type="NCBI Taxonomy" id="2816034"/>
    <lineage>
        <taxon>Bacteria</taxon>
        <taxon>Pseudomonadati</taxon>
        <taxon>Pseudomonadota</taxon>
        <taxon>Alphaproteobacteria</taxon>
        <taxon>Sneathiellales</taxon>
        <taxon>Sneathiellaceae</taxon>
        <taxon>Sneathiella</taxon>
    </lineage>
</organism>
<reference evidence="10 11" key="1">
    <citation type="submission" date="2021-03" db="EMBL/GenBank/DDBJ databases">
        <title>Sneathiella sp. CAU 1612 isolated from Kang Won-do.</title>
        <authorList>
            <person name="Kim W."/>
        </authorList>
    </citation>
    <scope>NUCLEOTIDE SEQUENCE [LARGE SCALE GENOMIC DNA]</scope>
    <source>
        <strain evidence="10 11">CAU 1612</strain>
    </source>
</reference>
<dbReference type="InterPro" id="IPR009080">
    <property type="entry name" value="tRNAsynth_Ia_anticodon-bd"/>
</dbReference>
<dbReference type="SMART" id="SM01016">
    <property type="entry name" value="Arg_tRNA_synt_N"/>
    <property type="match status" value="1"/>
</dbReference>
<name>A0ABS3F7Z3_9PROT</name>
<dbReference type="Gene3D" id="1.10.730.10">
    <property type="entry name" value="Isoleucyl-tRNA Synthetase, Domain 1"/>
    <property type="match status" value="1"/>
</dbReference>
<evidence type="ECO:0000313" key="10">
    <source>
        <dbReference type="EMBL" id="MBO0334630.1"/>
    </source>
</evidence>
<evidence type="ECO:0000313" key="11">
    <source>
        <dbReference type="Proteomes" id="UP000664761"/>
    </source>
</evidence>
<dbReference type="PANTHER" id="PTHR11956">
    <property type="entry name" value="ARGINYL-TRNA SYNTHETASE"/>
    <property type="match status" value="1"/>
</dbReference>
<keyword evidence="11" id="KW-1185">Reference proteome</keyword>
<evidence type="ECO:0000259" key="9">
    <source>
        <dbReference type="SMART" id="SM01016"/>
    </source>
</evidence>
<evidence type="ECO:0000256" key="6">
    <source>
        <dbReference type="ARBA" id="ARBA00033033"/>
    </source>
</evidence>
<dbReference type="SUPFAM" id="SSF47323">
    <property type="entry name" value="Anticodon-binding domain of a subclass of class I aminoacyl-tRNA synthetases"/>
    <property type="match status" value="1"/>
</dbReference>
<dbReference type="EC" id="6.1.1.19" evidence="1"/>